<sequence>MAEIVNKETDMIFRSLTTLEVTRMMGLASKAYRPPQIIKLADEIEKETKAAEIKASITGVIDPLVIERIVEMKLRLDILYDDWTTGKIE</sequence>
<dbReference type="AlphaFoldDB" id="A0A1G2UXY7"/>
<reference evidence="1 2" key="1">
    <citation type="journal article" date="2016" name="Nat. Commun.">
        <title>Thousands of microbial genomes shed light on interconnected biogeochemical processes in an aquifer system.</title>
        <authorList>
            <person name="Anantharaman K."/>
            <person name="Brown C.T."/>
            <person name="Hug L.A."/>
            <person name="Sharon I."/>
            <person name="Castelle C.J."/>
            <person name="Probst A.J."/>
            <person name="Thomas B.C."/>
            <person name="Singh A."/>
            <person name="Wilkins M.J."/>
            <person name="Karaoz U."/>
            <person name="Brodie E.L."/>
            <person name="Williams K.H."/>
            <person name="Hubbard S.S."/>
            <person name="Banfield J.F."/>
        </authorList>
    </citation>
    <scope>NUCLEOTIDE SEQUENCE [LARGE SCALE GENOMIC DNA]</scope>
</reference>
<gene>
    <name evidence="1" type="ORF">A2431_02775</name>
</gene>
<evidence type="ECO:0000313" key="1">
    <source>
        <dbReference type="EMBL" id="OHB14255.1"/>
    </source>
</evidence>
<proteinExistence type="predicted"/>
<comment type="caution">
    <text evidence="1">The sequence shown here is derived from an EMBL/GenBank/DDBJ whole genome shotgun (WGS) entry which is preliminary data.</text>
</comment>
<protein>
    <submittedName>
        <fullName evidence="1">Uncharacterized protein</fullName>
    </submittedName>
</protein>
<name>A0A1G2UXY7_9BACT</name>
<accession>A0A1G2UXY7</accession>
<evidence type="ECO:0000313" key="2">
    <source>
        <dbReference type="Proteomes" id="UP000177697"/>
    </source>
</evidence>
<dbReference type="Proteomes" id="UP000177697">
    <property type="component" value="Unassembled WGS sequence"/>
</dbReference>
<dbReference type="EMBL" id="MHWW01000025">
    <property type="protein sequence ID" value="OHB14255.1"/>
    <property type="molecule type" value="Genomic_DNA"/>
</dbReference>
<organism evidence="1 2">
    <name type="scientific">Candidatus Zambryskibacteria bacterium RIFOXYC1_FULL_39_10</name>
    <dbReference type="NCBI Taxonomy" id="1802779"/>
    <lineage>
        <taxon>Bacteria</taxon>
        <taxon>Candidatus Zambryskiibacteriota</taxon>
    </lineage>
</organism>